<sequence>MTMKNIAEVLESVKTVGIGGHIRPDGDCVGSCMALYLYIRTYFPDIDVNVYLDHPKPIFGHIECIDEIKTEADDRVFDLFITCDVSARDRLALAGELFEKAKKTVCIDHHVSNQGFADINHVQGDISSCCEVLYGILDPEKVTLPIATAIYTGMVHDTGVFQYSSTSPETMRIAGELMKTGIPFSRIIDESFYQKTYIQNQVMGRVLAESILLQNGTCIIGYLRRRDMDFYGVEGSDLDGIVSQLRLTKGVEVAMFIYETETQTFKVSLRSNGKVDVSKVAVFFGGGGHTRAAGCDLHGSMYDVINNITAEIERQLAEEEDA</sequence>
<dbReference type="AlphaFoldDB" id="D4LTW6"/>
<dbReference type="PANTHER" id="PTHR47618">
    <property type="entry name" value="BIFUNCTIONAL OLIGORIBONUCLEASE AND PAP PHOSPHATASE NRNA"/>
    <property type="match status" value="1"/>
</dbReference>
<evidence type="ECO:0000259" key="1">
    <source>
        <dbReference type="Pfam" id="PF01368"/>
    </source>
</evidence>
<accession>D4LTW6</accession>
<dbReference type="KEGG" id="rob:CK5_29820"/>
<dbReference type="Pfam" id="PF01368">
    <property type="entry name" value="DHH"/>
    <property type="match status" value="1"/>
</dbReference>
<organism evidence="3 4">
    <name type="scientific">Blautia obeum A2-162</name>
    <dbReference type="NCBI Taxonomy" id="657314"/>
    <lineage>
        <taxon>Bacteria</taxon>
        <taxon>Bacillati</taxon>
        <taxon>Bacillota</taxon>
        <taxon>Clostridia</taxon>
        <taxon>Lachnospirales</taxon>
        <taxon>Lachnospiraceae</taxon>
        <taxon>Blautia</taxon>
    </lineage>
</organism>
<name>D4LTW6_9FIRM</name>
<keyword evidence="4" id="KW-1185">Reference proteome</keyword>
<dbReference type="PATRIC" id="fig|657314.3.peg.2854"/>
<feature type="domain" description="DHHA1" evidence="2">
    <location>
        <begin position="231"/>
        <end position="317"/>
    </location>
</feature>
<dbReference type="Gene3D" id="3.90.1640.10">
    <property type="entry name" value="inorganic pyrophosphatase (n-terminal core)"/>
    <property type="match status" value="1"/>
</dbReference>
<dbReference type="InterPro" id="IPR001667">
    <property type="entry name" value="DDH_dom"/>
</dbReference>
<dbReference type="PANTHER" id="PTHR47618:SF1">
    <property type="entry name" value="BIFUNCTIONAL OLIGORIBONUCLEASE AND PAP PHOSPHATASE NRNA"/>
    <property type="match status" value="1"/>
</dbReference>
<dbReference type="InterPro" id="IPR051319">
    <property type="entry name" value="Oligoribo/pAp-PDE_c-di-AMP_PDE"/>
</dbReference>
<proteinExistence type="predicted"/>
<evidence type="ECO:0000313" key="4">
    <source>
        <dbReference type="Proteomes" id="UP000008955"/>
    </source>
</evidence>
<evidence type="ECO:0000313" key="3">
    <source>
        <dbReference type="EMBL" id="CBL24224.1"/>
    </source>
</evidence>
<reference evidence="3 4" key="1">
    <citation type="submission" date="2010-03" db="EMBL/GenBank/DDBJ databases">
        <title>The genome sequence of Ruminococcus obeum A2-162.</title>
        <authorList>
            <consortium name="metaHIT consortium -- http://www.metahit.eu/"/>
            <person name="Pajon A."/>
            <person name="Turner K."/>
            <person name="Parkhill J."/>
            <person name="Duncan S."/>
            <person name="Flint H."/>
        </authorList>
    </citation>
    <scope>NUCLEOTIDE SEQUENCE [LARGE SCALE GENOMIC DNA]</scope>
    <source>
        <strain evidence="3 4">A2-162</strain>
    </source>
</reference>
<dbReference type="InterPro" id="IPR003156">
    <property type="entry name" value="DHHA1_dom"/>
</dbReference>
<dbReference type="SUPFAM" id="SSF64182">
    <property type="entry name" value="DHH phosphoesterases"/>
    <property type="match status" value="1"/>
</dbReference>
<dbReference type="InterPro" id="IPR038763">
    <property type="entry name" value="DHH_sf"/>
</dbReference>
<evidence type="ECO:0000259" key="2">
    <source>
        <dbReference type="Pfam" id="PF02272"/>
    </source>
</evidence>
<dbReference type="HOGENOM" id="CLU_039720_0_0_9"/>
<dbReference type="Proteomes" id="UP000008955">
    <property type="component" value="Chromosome"/>
</dbReference>
<feature type="domain" description="DDH" evidence="1">
    <location>
        <begin position="16"/>
        <end position="154"/>
    </location>
</feature>
<dbReference type="Pfam" id="PF02272">
    <property type="entry name" value="DHHA1"/>
    <property type="match status" value="1"/>
</dbReference>
<dbReference type="EMBL" id="FP929054">
    <property type="protein sequence ID" value="CBL24224.1"/>
    <property type="molecule type" value="Genomic_DNA"/>
</dbReference>
<dbReference type="Gene3D" id="3.10.310.30">
    <property type="match status" value="1"/>
</dbReference>
<gene>
    <name evidence="3" type="ORF">CK5_29820</name>
</gene>
<reference evidence="3 4" key="2">
    <citation type="submission" date="2010-03" db="EMBL/GenBank/DDBJ databases">
        <authorList>
            <person name="Pajon A."/>
        </authorList>
    </citation>
    <scope>NUCLEOTIDE SEQUENCE [LARGE SCALE GENOMIC DNA]</scope>
    <source>
        <strain evidence="3 4">A2-162</strain>
    </source>
</reference>
<dbReference type="GO" id="GO:0003676">
    <property type="term" value="F:nucleic acid binding"/>
    <property type="evidence" value="ECO:0007669"/>
    <property type="project" value="InterPro"/>
</dbReference>
<protein>
    <submittedName>
        <fullName evidence="3">Exopolyphosphatase-related proteins</fullName>
    </submittedName>
</protein>